<name>A0A161W8E4_9PEZI</name>
<dbReference type="AlphaFoldDB" id="A0A161W8E4"/>
<dbReference type="EMBL" id="LFIV01000140">
    <property type="protein sequence ID" value="KZL67713.1"/>
    <property type="molecule type" value="Genomic_DNA"/>
</dbReference>
<keyword evidence="2" id="KW-1185">Reference proteome</keyword>
<dbReference type="Proteomes" id="UP000076552">
    <property type="component" value="Unassembled WGS sequence"/>
</dbReference>
<evidence type="ECO:0000313" key="1">
    <source>
        <dbReference type="EMBL" id="KZL67713.1"/>
    </source>
</evidence>
<sequence>MTSNQSSTDLRKAIEATTKSFLAAYTDSANQHDPSLINRDVTSDCTRHLLPNTMLNAFGVPTDFSIDNASYVKNLVKDLRVCSVQNSVISNLVIDTEARKAALTSTSDIVYKEGSDSHPIEFSWFLDFNEDGSKVKKVIEFCDKDTVLLMHARVEAGQPKEDKSS</sequence>
<organism evidence="1 2">
    <name type="scientific">Colletotrichum tofieldiae</name>
    <dbReference type="NCBI Taxonomy" id="708197"/>
    <lineage>
        <taxon>Eukaryota</taxon>
        <taxon>Fungi</taxon>
        <taxon>Dikarya</taxon>
        <taxon>Ascomycota</taxon>
        <taxon>Pezizomycotina</taxon>
        <taxon>Sordariomycetes</taxon>
        <taxon>Hypocreomycetidae</taxon>
        <taxon>Glomerellales</taxon>
        <taxon>Glomerellaceae</taxon>
        <taxon>Colletotrichum</taxon>
        <taxon>Colletotrichum spaethianum species complex</taxon>
    </lineage>
</organism>
<comment type="caution">
    <text evidence="1">The sequence shown here is derived from an EMBL/GenBank/DDBJ whole genome shotgun (WGS) entry which is preliminary data.</text>
</comment>
<proteinExistence type="predicted"/>
<protein>
    <recommendedName>
        <fullName evidence="3">SnoaL-like domain-containing protein</fullName>
    </recommendedName>
</protein>
<reference evidence="1 2" key="1">
    <citation type="submission" date="2015-06" db="EMBL/GenBank/DDBJ databases">
        <title>Survival trade-offs in plant roots during colonization by closely related pathogenic and mutualistic fungi.</title>
        <authorList>
            <person name="Hacquard S."/>
            <person name="Kracher B."/>
            <person name="Hiruma K."/>
            <person name="Weinman A."/>
            <person name="Muench P."/>
            <person name="Garrido Oter R."/>
            <person name="Ver Loren van Themaat E."/>
            <person name="Dallerey J.-F."/>
            <person name="Damm U."/>
            <person name="Henrissat B."/>
            <person name="Lespinet O."/>
            <person name="Thon M."/>
            <person name="Kemen E."/>
            <person name="McHardy A.C."/>
            <person name="Schulze-Lefert P."/>
            <person name="O'Connell R.J."/>
        </authorList>
    </citation>
    <scope>NUCLEOTIDE SEQUENCE [LARGE SCALE GENOMIC DNA]</scope>
    <source>
        <strain evidence="1 2">0861</strain>
    </source>
</reference>
<evidence type="ECO:0008006" key="3">
    <source>
        <dbReference type="Google" id="ProtNLM"/>
    </source>
</evidence>
<evidence type="ECO:0000313" key="2">
    <source>
        <dbReference type="Proteomes" id="UP000076552"/>
    </source>
</evidence>
<accession>A0A161W8E4</accession>
<gene>
    <name evidence="1" type="ORF">CT0861_01993</name>
</gene>